<gene>
    <name evidence="1" type="ORF">DPEC_G00361040</name>
</gene>
<protein>
    <submittedName>
        <fullName evidence="1">Uncharacterized protein</fullName>
    </submittedName>
</protein>
<proteinExistence type="predicted"/>
<reference evidence="1" key="1">
    <citation type="submission" date="2021-05" db="EMBL/GenBank/DDBJ databases">
        <authorList>
            <person name="Pan Q."/>
            <person name="Jouanno E."/>
            <person name="Zahm M."/>
            <person name="Klopp C."/>
            <person name="Cabau C."/>
            <person name="Louis A."/>
            <person name="Berthelot C."/>
            <person name="Parey E."/>
            <person name="Roest Crollius H."/>
            <person name="Montfort J."/>
            <person name="Robinson-Rechavi M."/>
            <person name="Bouchez O."/>
            <person name="Lampietro C."/>
            <person name="Lopez Roques C."/>
            <person name="Donnadieu C."/>
            <person name="Postlethwait J."/>
            <person name="Bobe J."/>
            <person name="Dillon D."/>
            <person name="Chandos A."/>
            <person name="von Hippel F."/>
            <person name="Guiguen Y."/>
        </authorList>
    </citation>
    <scope>NUCLEOTIDE SEQUENCE</scope>
    <source>
        <strain evidence="1">YG-Jan2019</strain>
    </source>
</reference>
<evidence type="ECO:0000313" key="2">
    <source>
        <dbReference type="Proteomes" id="UP001157502"/>
    </source>
</evidence>
<organism evidence="1 2">
    <name type="scientific">Dallia pectoralis</name>
    <name type="common">Alaska blackfish</name>
    <dbReference type="NCBI Taxonomy" id="75939"/>
    <lineage>
        <taxon>Eukaryota</taxon>
        <taxon>Metazoa</taxon>
        <taxon>Chordata</taxon>
        <taxon>Craniata</taxon>
        <taxon>Vertebrata</taxon>
        <taxon>Euteleostomi</taxon>
        <taxon>Actinopterygii</taxon>
        <taxon>Neopterygii</taxon>
        <taxon>Teleostei</taxon>
        <taxon>Protacanthopterygii</taxon>
        <taxon>Esociformes</taxon>
        <taxon>Umbridae</taxon>
        <taxon>Dallia</taxon>
    </lineage>
</organism>
<sequence>MRPYSVVQNQGFKHMLKVLEPRYDIPSRTHFSEKIVPALYEVEKKKVVEQLSQASSVALTTDGWTSRGTESYVTITAHFITADWEMRSPVLQTRPLYESHTSTLAQILTQAVEGWKIEAQYY</sequence>
<comment type="caution">
    <text evidence="1">The sequence shown here is derived from an EMBL/GenBank/DDBJ whole genome shotgun (WGS) entry which is preliminary data.</text>
</comment>
<keyword evidence="2" id="KW-1185">Reference proteome</keyword>
<accession>A0ACC2F109</accession>
<dbReference type="Proteomes" id="UP001157502">
    <property type="component" value="Chromosome 37"/>
</dbReference>
<evidence type="ECO:0000313" key="1">
    <source>
        <dbReference type="EMBL" id="KAJ7985042.1"/>
    </source>
</evidence>
<dbReference type="EMBL" id="CM055764">
    <property type="protein sequence ID" value="KAJ7985042.1"/>
    <property type="molecule type" value="Genomic_DNA"/>
</dbReference>
<name>A0ACC2F109_DALPE</name>